<dbReference type="EMBL" id="CP135076">
    <property type="protein sequence ID" value="WNO54748.1"/>
    <property type="molecule type" value="Genomic_DNA"/>
</dbReference>
<dbReference type="RefSeq" id="WP_313917586.1">
    <property type="nucleotide sequence ID" value="NZ_CP135076.1"/>
</dbReference>
<organism evidence="1 2">
    <name type="scientific">Stakelama saccharophila</name>
    <dbReference type="NCBI Taxonomy" id="3075605"/>
    <lineage>
        <taxon>Bacteria</taxon>
        <taxon>Pseudomonadati</taxon>
        <taxon>Pseudomonadota</taxon>
        <taxon>Alphaproteobacteria</taxon>
        <taxon>Sphingomonadales</taxon>
        <taxon>Sphingomonadaceae</taxon>
        <taxon>Stakelama</taxon>
    </lineage>
</organism>
<proteinExistence type="predicted"/>
<dbReference type="Proteomes" id="UP001302249">
    <property type="component" value="Chromosome"/>
</dbReference>
<evidence type="ECO:0000313" key="1">
    <source>
        <dbReference type="EMBL" id="WNO54748.1"/>
    </source>
</evidence>
<evidence type="ECO:0000313" key="2">
    <source>
        <dbReference type="Proteomes" id="UP001302249"/>
    </source>
</evidence>
<protein>
    <submittedName>
        <fullName evidence="1">Uncharacterized protein</fullName>
    </submittedName>
</protein>
<reference evidence="1 2" key="1">
    <citation type="submission" date="2023-09" db="EMBL/GenBank/DDBJ databases">
        <authorList>
            <person name="Rey-Velasco X."/>
        </authorList>
    </citation>
    <scope>NUCLEOTIDE SEQUENCE [LARGE SCALE GENOMIC DNA]</scope>
    <source>
        <strain evidence="1 2">W311</strain>
    </source>
</reference>
<name>A0ABZ0BBL9_9SPHN</name>
<keyword evidence="2" id="KW-1185">Reference proteome</keyword>
<gene>
    <name evidence="1" type="ORF">RPR59_05735</name>
</gene>
<accession>A0ABZ0BBL9</accession>
<sequence length="80" mass="8785">MRIILFFLGLVALILALLMMVGWIQLSQTREASMPRVNVEGGQTPEFDADVGDIDVGSKNETVTVPDVRVNKPAANETER</sequence>